<dbReference type="AlphaFoldDB" id="J4U7L5"/>
<comment type="caution">
    <text evidence="2">The sequence shown here is derived from an EMBL/GenBank/DDBJ whole genome shotgun (WGS) entry which is preliminary data.</text>
</comment>
<dbReference type="GeneID" id="25988666"/>
<gene>
    <name evidence="2" type="ORF">A1Q1_05154</name>
</gene>
<feature type="compositionally biased region" description="Basic and acidic residues" evidence="1">
    <location>
        <begin position="135"/>
        <end position="144"/>
    </location>
</feature>
<protein>
    <submittedName>
        <fullName evidence="2">Uncharacterized protein</fullName>
    </submittedName>
</protein>
<feature type="compositionally biased region" description="Low complexity" evidence="1">
    <location>
        <begin position="1"/>
        <end position="18"/>
    </location>
</feature>
<reference evidence="2 3" key="1">
    <citation type="journal article" date="2012" name="Eukaryot. Cell">
        <title>Draft genome sequence of CBS 2479, the standard type strain of Trichosporon asahii.</title>
        <authorList>
            <person name="Yang R.Y."/>
            <person name="Li H.T."/>
            <person name="Zhu H."/>
            <person name="Zhou G.P."/>
            <person name="Wang M."/>
            <person name="Wang L."/>
        </authorList>
    </citation>
    <scope>NUCLEOTIDE SEQUENCE [LARGE SCALE GENOMIC DNA]</scope>
    <source>
        <strain evidence="3">ATCC 90039 / CBS 2479 / JCM 2466 / KCTC 7840 / NCYC 2677 / UAMH 7654</strain>
    </source>
</reference>
<feature type="region of interest" description="Disordered" evidence="1">
    <location>
        <begin position="135"/>
        <end position="175"/>
    </location>
</feature>
<proteinExistence type="predicted"/>
<name>J4U7L5_TRIAS</name>
<evidence type="ECO:0000256" key="1">
    <source>
        <dbReference type="SAM" id="MobiDB-lite"/>
    </source>
</evidence>
<feature type="compositionally biased region" description="Polar residues" evidence="1">
    <location>
        <begin position="152"/>
        <end position="165"/>
    </location>
</feature>
<organism evidence="2 3">
    <name type="scientific">Trichosporon asahii var. asahii (strain ATCC 90039 / CBS 2479 / JCM 2466 / KCTC 7840 / NBRC 103889/ NCYC 2677 / UAMH 7654)</name>
    <name type="common">Yeast</name>
    <dbReference type="NCBI Taxonomy" id="1186058"/>
    <lineage>
        <taxon>Eukaryota</taxon>
        <taxon>Fungi</taxon>
        <taxon>Dikarya</taxon>
        <taxon>Basidiomycota</taxon>
        <taxon>Agaricomycotina</taxon>
        <taxon>Tremellomycetes</taxon>
        <taxon>Trichosporonales</taxon>
        <taxon>Trichosporonaceae</taxon>
        <taxon>Trichosporon</taxon>
    </lineage>
</organism>
<dbReference type="EMBL" id="ALBS01000297">
    <property type="protein sequence ID" value="EJT46325.1"/>
    <property type="molecule type" value="Genomic_DNA"/>
</dbReference>
<evidence type="ECO:0000313" key="2">
    <source>
        <dbReference type="EMBL" id="EJT46325.1"/>
    </source>
</evidence>
<evidence type="ECO:0000313" key="3">
    <source>
        <dbReference type="Proteomes" id="UP000002748"/>
    </source>
</evidence>
<feature type="region of interest" description="Disordered" evidence="1">
    <location>
        <begin position="1"/>
        <end position="29"/>
    </location>
</feature>
<dbReference type="HOGENOM" id="CLU_1157089_0_0_1"/>
<sequence length="240" mass="26381">MPTSRETSSSDSSTVSDDPSTHNAQEMLSDLMQLPFADFHHSDSSSDSEYDPATDLFSVFSRHTLLVEVTRPRPIDNPEPMREKMEAVVRNLDGVEGWTALIPSRLVGSYWEESVGLPVPGKKLLENRAVARGKSGDKDVCRENDDAELPASISTPESETTSNSRAKGRISHLDPVDESQPGVTFTFEIKGLSIVIGIMLGRLLARWGENQMGDCILSWYSNACVVYESDGECEGRVSEP</sequence>
<accession>J4U7L5</accession>
<dbReference type="VEuPathDB" id="FungiDB:A1Q1_05154"/>
<dbReference type="RefSeq" id="XP_014177436.1">
    <property type="nucleotide sequence ID" value="XM_014321961.1"/>
</dbReference>
<dbReference type="KEGG" id="tasa:A1Q1_05154"/>
<dbReference type="Proteomes" id="UP000002748">
    <property type="component" value="Unassembled WGS sequence"/>
</dbReference>